<gene>
    <name evidence="14" type="ORF">ACHAWO_007938</name>
</gene>
<name>A0ABD3PSZ1_9STRA</name>
<dbReference type="InterPro" id="IPR029066">
    <property type="entry name" value="PLP-binding_barrel"/>
</dbReference>
<dbReference type="InterPro" id="IPR000183">
    <property type="entry name" value="Orn/DAP/Arg_de-COase"/>
</dbReference>
<dbReference type="PROSITE" id="PS00878">
    <property type="entry name" value="ODR_DC_2_1"/>
    <property type="match status" value="1"/>
</dbReference>
<evidence type="ECO:0000256" key="8">
    <source>
        <dbReference type="ARBA" id="ARBA00049127"/>
    </source>
</evidence>
<organism evidence="14 15">
    <name type="scientific">Cyclotella atomus</name>
    <dbReference type="NCBI Taxonomy" id="382360"/>
    <lineage>
        <taxon>Eukaryota</taxon>
        <taxon>Sar</taxon>
        <taxon>Stramenopiles</taxon>
        <taxon>Ochrophyta</taxon>
        <taxon>Bacillariophyta</taxon>
        <taxon>Coscinodiscophyceae</taxon>
        <taxon>Thalassiosirophycidae</taxon>
        <taxon>Stephanodiscales</taxon>
        <taxon>Stephanodiscaceae</taxon>
        <taxon>Cyclotella</taxon>
    </lineage>
</organism>
<comment type="caution">
    <text evidence="14">The sequence shown here is derived from an EMBL/GenBank/DDBJ whole genome shotgun (WGS) entry which is preliminary data.</text>
</comment>
<dbReference type="PRINTS" id="PR01182">
    <property type="entry name" value="ORNDCRBXLASE"/>
</dbReference>
<feature type="compositionally biased region" description="Basic and acidic residues" evidence="11">
    <location>
        <begin position="380"/>
        <end position="390"/>
    </location>
</feature>
<comment type="similarity">
    <text evidence="2 10">Belongs to the Orn/Lys/Arg decarboxylase class-II family.</text>
</comment>
<feature type="region of interest" description="Disordered" evidence="11">
    <location>
        <begin position="360"/>
        <end position="390"/>
    </location>
</feature>
<feature type="domain" description="Orn/DAP/Arg decarboxylase 2 N-terminal" evidence="13">
    <location>
        <begin position="124"/>
        <end position="362"/>
    </location>
</feature>
<feature type="compositionally biased region" description="Acidic residues" evidence="11">
    <location>
        <begin position="363"/>
        <end position="379"/>
    </location>
</feature>
<dbReference type="InterPro" id="IPR022644">
    <property type="entry name" value="De-COase2_N"/>
</dbReference>
<evidence type="ECO:0000256" key="9">
    <source>
        <dbReference type="PIRSR" id="PIRSR600183-50"/>
    </source>
</evidence>
<feature type="domain" description="Orn/DAP/Arg decarboxylase 2 N-terminal" evidence="13">
    <location>
        <begin position="389"/>
        <end position="430"/>
    </location>
</feature>
<comment type="pathway">
    <text evidence="5">Amine and polyamine biosynthesis; putrescine biosynthesis via L-ornithine pathway; putrescine from L-ornithine: step 1/1.</text>
</comment>
<evidence type="ECO:0000256" key="11">
    <source>
        <dbReference type="SAM" id="MobiDB-lite"/>
    </source>
</evidence>
<keyword evidence="4" id="KW-0456">Lyase</keyword>
<evidence type="ECO:0000256" key="6">
    <source>
        <dbReference type="ARBA" id="ARBA00034138"/>
    </source>
</evidence>
<dbReference type="AlphaFoldDB" id="A0ABD3PSZ1"/>
<dbReference type="InterPro" id="IPR009006">
    <property type="entry name" value="Ala_racemase/Decarboxylase_C"/>
</dbReference>
<dbReference type="InterPro" id="IPR002433">
    <property type="entry name" value="Orn_de-COase"/>
</dbReference>
<reference evidence="14 15" key="1">
    <citation type="submission" date="2024-10" db="EMBL/GenBank/DDBJ databases">
        <title>Updated reference genomes for cyclostephanoid diatoms.</title>
        <authorList>
            <person name="Roberts W.R."/>
            <person name="Alverson A.J."/>
        </authorList>
    </citation>
    <scope>NUCLEOTIDE SEQUENCE [LARGE SCALE GENOMIC DNA]</scope>
    <source>
        <strain evidence="14 15">AJA010-31</strain>
    </source>
</reference>
<evidence type="ECO:0000259" key="12">
    <source>
        <dbReference type="Pfam" id="PF00278"/>
    </source>
</evidence>
<dbReference type="PROSITE" id="PS00879">
    <property type="entry name" value="ODR_DC_2_2"/>
    <property type="match status" value="1"/>
</dbReference>
<dbReference type="Gene3D" id="3.20.20.10">
    <property type="entry name" value="Alanine racemase"/>
    <property type="match status" value="2"/>
</dbReference>
<dbReference type="GO" id="GO:0004586">
    <property type="term" value="F:ornithine decarboxylase activity"/>
    <property type="evidence" value="ECO:0007669"/>
    <property type="project" value="UniProtKB-EC"/>
</dbReference>
<feature type="domain" description="Orn/DAP/Arg decarboxylase 2 C-terminal" evidence="12">
    <location>
        <begin position="630"/>
        <end position="738"/>
    </location>
</feature>
<sequence>MAPIPYLTFSDIPSIIMPNNPTKTDLNTAEAATLQALTATLRQCNAHLGGSAIGTGFRHAARYHLRKRAPSLIKLNSSDGRSSPATITPGSLTQDCSDYDTSVLEPGCLSMIEDPFYVVDLGIVASQLARWRAAFPRVIPYYAVKCNPDPVIVRTLASLGCNFDCASRGEISIVQSISAELPEGIPKPDIIFANPCKGRGHIIDAVCRGVKCMTFDNVAEIYKCASVSKRIQLILRIITDDSGSQCRLSSKFGAPRQHWKELLGEAKKAGLEVVGVSFHVGSGCRDATRYEMALRDAKDLFELAEREFGFKMNILDIGGGFPGETHSLWNPATAFGDPTADMRGHRRKPTMMQDIPIIRESGLDDDEEPLSDDDDDVEGNDPKEKADEKEEKQFMYFNEIAAAVAPMLDEMFPPSSGVKIIAEPGRYLVAASATLVVSVVSVRNNLTDTKAKAEGISDKTAAENVFLVTRDEEDEIVQETAHALKREDNSIMDTLVEELTDYSLRYARANLSQQEVDVYLDNIKTNETEDILAEALDVVAEEEDGADPEDAVEMTHTVEGMQAGIVVGCADVFDDDASAISGRRRAESCDGSKMSEGNALDIPFVLAAAGEAAVSGIVRQAIADSVQPLQDDFAYYINDGVYGAFNNLLFDHATVRPRKLRHALSSKHQIVEVVHGEGEGALRTLEVVDEADEEKHENDILYPSTVFGPTCDSMDVLSRGVLLPKMNVGDWMYFQNMGAYTSAAASTFNGFPTTEKFYVCSVPSHHFKKLVVDGRVHVKEEAEEKKDDV</sequence>
<dbReference type="PRINTS" id="PR01179">
    <property type="entry name" value="ODADCRBXLASE"/>
</dbReference>
<dbReference type="CDD" id="cd00622">
    <property type="entry name" value="PLPDE_III_ODC"/>
    <property type="match status" value="1"/>
</dbReference>
<dbReference type="Proteomes" id="UP001530400">
    <property type="component" value="Unassembled WGS sequence"/>
</dbReference>
<evidence type="ECO:0000256" key="7">
    <source>
        <dbReference type="ARBA" id="ARBA00046672"/>
    </source>
</evidence>
<dbReference type="InterPro" id="IPR022657">
    <property type="entry name" value="De-COase2_CS"/>
</dbReference>
<evidence type="ECO:0000313" key="14">
    <source>
        <dbReference type="EMBL" id="KAL3790841.1"/>
    </source>
</evidence>
<dbReference type="PANTHER" id="PTHR11482">
    <property type="entry name" value="ARGININE/DIAMINOPIMELATE/ORNITHINE DECARBOXYLASE"/>
    <property type="match status" value="1"/>
</dbReference>
<keyword evidence="3 9" id="KW-0663">Pyridoxal phosphate</keyword>
<dbReference type="EC" id="4.1.1.17" evidence="6"/>
<evidence type="ECO:0000259" key="13">
    <source>
        <dbReference type="Pfam" id="PF02784"/>
    </source>
</evidence>
<dbReference type="Pfam" id="PF00278">
    <property type="entry name" value="Orn_DAP_Arg_deC"/>
    <property type="match status" value="1"/>
</dbReference>
<dbReference type="FunFam" id="3.20.20.10:FF:000005">
    <property type="entry name" value="Ornithine decarboxylase"/>
    <property type="match status" value="1"/>
</dbReference>
<dbReference type="SUPFAM" id="SSF50621">
    <property type="entry name" value="Alanine racemase C-terminal domain-like"/>
    <property type="match status" value="1"/>
</dbReference>
<dbReference type="Gene3D" id="2.40.37.10">
    <property type="entry name" value="Lyase, Ornithine Decarboxylase, Chain A, domain 1"/>
    <property type="match status" value="3"/>
</dbReference>
<comment type="catalytic activity">
    <reaction evidence="8">
        <text>L-ornithine + H(+) = putrescine + CO2</text>
        <dbReference type="Rhea" id="RHEA:22964"/>
        <dbReference type="ChEBI" id="CHEBI:15378"/>
        <dbReference type="ChEBI" id="CHEBI:16526"/>
        <dbReference type="ChEBI" id="CHEBI:46911"/>
        <dbReference type="ChEBI" id="CHEBI:326268"/>
        <dbReference type="EC" id="4.1.1.17"/>
    </reaction>
</comment>
<keyword evidence="15" id="KW-1185">Reference proteome</keyword>
<evidence type="ECO:0000256" key="1">
    <source>
        <dbReference type="ARBA" id="ARBA00001933"/>
    </source>
</evidence>
<evidence type="ECO:0000256" key="2">
    <source>
        <dbReference type="ARBA" id="ARBA00008872"/>
    </source>
</evidence>
<comment type="subunit">
    <text evidence="7">Homodimer. Only the dimer is catalytically active, as the active sites are constructed of residues from both monomers.</text>
</comment>
<dbReference type="SUPFAM" id="SSF51419">
    <property type="entry name" value="PLP-binding barrel"/>
    <property type="match status" value="1"/>
</dbReference>
<evidence type="ECO:0000256" key="3">
    <source>
        <dbReference type="ARBA" id="ARBA00022898"/>
    </source>
</evidence>
<protein>
    <recommendedName>
        <fullName evidence="6">ornithine decarboxylase</fullName>
        <ecNumber evidence="6">4.1.1.17</ecNumber>
    </recommendedName>
</protein>
<evidence type="ECO:0000256" key="5">
    <source>
        <dbReference type="ARBA" id="ARBA00034115"/>
    </source>
</evidence>
<evidence type="ECO:0000256" key="10">
    <source>
        <dbReference type="RuleBase" id="RU003737"/>
    </source>
</evidence>
<evidence type="ECO:0000313" key="15">
    <source>
        <dbReference type="Proteomes" id="UP001530400"/>
    </source>
</evidence>
<dbReference type="Pfam" id="PF02784">
    <property type="entry name" value="Orn_Arg_deC_N"/>
    <property type="match status" value="2"/>
</dbReference>
<accession>A0ABD3PSZ1</accession>
<proteinExistence type="inferred from homology"/>
<dbReference type="InterPro" id="IPR022653">
    <property type="entry name" value="De-COase2_pyr-phos_BS"/>
</dbReference>
<feature type="modified residue" description="N6-(pyridoxal phosphate)lysine" evidence="9">
    <location>
        <position position="145"/>
    </location>
</feature>
<dbReference type="InterPro" id="IPR022643">
    <property type="entry name" value="De-COase2_C"/>
</dbReference>
<comment type="cofactor">
    <cofactor evidence="1 9">
        <name>pyridoxal 5'-phosphate</name>
        <dbReference type="ChEBI" id="CHEBI:597326"/>
    </cofactor>
</comment>
<evidence type="ECO:0000256" key="4">
    <source>
        <dbReference type="ARBA" id="ARBA00023239"/>
    </source>
</evidence>
<feature type="active site" description="Proton donor" evidence="9">
    <location>
        <position position="711"/>
    </location>
</feature>
<dbReference type="EMBL" id="JALLPJ020000482">
    <property type="protein sequence ID" value="KAL3790841.1"/>
    <property type="molecule type" value="Genomic_DNA"/>
</dbReference>
<dbReference type="PANTHER" id="PTHR11482:SF6">
    <property type="entry name" value="ORNITHINE DECARBOXYLASE 1-RELATED"/>
    <property type="match status" value="1"/>
</dbReference>